<name>A0ACB8NG34_CITSI</name>
<keyword evidence="1" id="KW-0689">Ribosomal protein</keyword>
<reference evidence="2" key="1">
    <citation type="journal article" date="2023" name="Hortic. Res.">
        <title>A chromosome-level phased genome enabling allele-level studies in sweet orange: a case study on citrus Huanglongbing tolerance.</title>
        <authorList>
            <person name="Wu B."/>
            <person name="Yu Q."/>
            <person name="Deng Z."/>
            <person name="Duan Y."/>
            <person name="Luo F."/>
            <person name="Gmitter F. Jr."/>
        </authorList>
    </citation>
    <scope>NUCLEOTIDE SEQUENCE [LARGE SCALE GENOMIC DNA]</scope>
    <source>
        <strain evidence="2">cv. Valencia</strain>
    </source>
</reference>
<gene>
    <name evidence="1" type="ORF">KPL71_005497</name>
</gene>
<keyword evidence="2" id="KW-1185">Reference proteome</keyword>
<dbReference type="Proteomes" id="UP000829398">
    <property type="component" value="Chromosome 2"/>
</dbReference>
<comment type="caution">
    <text evidence="1">The sequence shown here is derived from an EMBL/GenBank/DDBJ whole genome shotgun (WGS) entry which is preliminary data.</text>
</comment>
<accession>A0ACB8NG34</accession>
<evidence type="ECO:0000313" key="2">
    <source>
        <dbReference type="Proteomes" id="UP000829398"/>
    </source>
</evidence>
<sequence length="168" mass="18145">MVSEGLGLVASSSPEMATSLSLKWPPGMSCDHTLGFSDVMQFTFGLGSLLSGLLTTSHEMASCNFLSQLQQRTFIQMRTVLKVADNSGVKTVMCIQPLKGKKVARLGDTIVVSVKEVMPNAKVKKGEVVKAVVVRAAMDHGRCDGSFVKFDDNAVVLIDKYHGFYLGK</sequence>
<evidence type="ECO:0000313" key="1">
    <source>
        <dbReference type="EMBL" id="KAH9796345.1"/>
    </source>
</evidence>
<keyword evidence="1" id="KW-0687">Ribonucleoprotein</keyword>
<proteinExistence type="predicted"/>
<dbReference type="EMBL" id="CM039171">
    <property type="protein sequence ID" value="KAH9796345.1"/>
    <property type="molecule type" value="Genomic_DNA"/>
</dbReference>
<organism evidence="1 2">
    <name type="scientific">Citrus sinensis</name>
    <name type="common">Sweet orange</name>
    <name type="synonym">Citrus aurantium var. sinensis</name>
    <dbReference type="NCBI Taxonomy" id="2711"/>
    <lineage>
        <taxon>Eukaryota</taxon>
        <taxon>Viridiplantae</taxon>
        <taxon>Streptophyta</taxon>
        <taxon>Embryophyta</taxon>
        <taxon>Tracheophyta</taxon>
        <taxon>Spermatophyta</taxon>
        <taxon>Magnoliopsida</taxon>
        <taxon>eudicotyledons</taxon>
        <taxon>Gunneridae</taxon>
        <taxon>Pentapetalae</taxon>
        <taxon>rosids</taxon>
        <taxon>malvids</taxon>
        <taxon>Sapindales</taxon>
        <taxon>Rutaceae</taxon>
        <taxon>Aurantioideae</taxon>
        <taxon>Citrus</taxon>
    </lineage>
</organism>
<protein>
    <submittedName>
        <fullName evidence="1">50S ribosomal protein HLP</fullName>
    </submittedName>
</protein>